<evidence type="ECO:0000313" key="3">
    <source>
        <dbReference type="WBParaSite" id="TCLT_0000083401-mRNA-1"/>
    </source>
</evidence>
<dbReference type="AlphaFoldDB" id="A0A0N5CL56"/>
<reference evidence="1 2" key="2">
    <citation type="submission" date="2018-11" db="EMBL/GenBank/DDBJ databases">
        <authorList>
            <consortium name="Pathogen Informatics"/>
        </authorList>
    </citation>
    <scope>NUCLEOTIDE SEQUENCE [LARGE SCALE GENOMIC DNA]</scope>
</reference>
<evidence type="ECO:0000313" key="1">
    <source>
        <dbReference type="EMBL" id="VDM95974.1"/>
    </source>
</evidence>
<protein>
    <submittedName>
        <fullName evidence="3">Apple domain-containing protein</fullName>
    </submittedName>
</protein>
<keyword evidence="2" id="KW-1185">Reference proteome</keyword>
<accession>A0A0N5CL56</accession>
<dbReference type="Proteomes" id="UP000276776">
    <property type="component" value="Unassembled WGS sequence"/>
</dbReference>
<organism evidence="3">
    <name type="scientific">Thelazia callipaeda</name>
    <name type="common">Oriental eyeworm</name>
    <name type="synonym">Parasitic nematode</name>
    <dbReference type="NCBI Taxonomy" id="103827"/>
    <lineage>
        <taxon>Eukaryota</taxon>
        <taxon>Metazoa</taxon>
        <taxon>Ecdysozoa</taxon>
        <taxon>Nematoda</taxon>
        <taxon>Chromadorea</taxon>
        <taxon>Rhabditida</taxon>
        <taxon>Spirurina</taxon>
        <taxon>Spiruromorpha</taxon>
        <taxon>Thelazioidea</taxon>
        <taxon>Thelaziidae</taxon>
        <taxon>Thelazia</taxon>
    </lineage>
</organism>
<name>A0A0N5CL56_THECL</name>
<proteinExistence type="predicted"/>
<gene>
    <name evidence="1" type="ORF">TCLT_LOCUS835</name>
</gene>
<dbReference type="WBParaSite" id="TCLT_0000083401-mRNA-1">
    <property type="protein sequence ID" value="TCLT_0000083401-mRNA-1"/>
    <property type="gene ID" value="TCLT_0000083401"/>
</dbReference>
<reference evidence="3" key="1">
    <citation type="submission" date="2017-02" db="UniProtKB">
        <authorList>
            <consortium name="WormBaseParasite"/>
        </authorList>
    </citation>
    <scope>IDENTIFICATION</scope>
</reference>
<dbReference type="OrthoDB" id="5867632at2759"/>
<sequence>MLTYPNLQLTCATAYEKHTSLSEQQCRNLCLQKSIQTCQYQRIKSAEKFF</sequence>
<dbReference type="EMBL" id="UYYF01000075">
    <property type="protein sequence ID" value="VDM95974.1"/>
    <property type="molecule type" value="Genomic_DNA"/>
</dbReference>
<evidence type="ECO:0000313" key="2">
    <source>
        <dbReference type="Proteomes" id="UP000276776"/>
    </source>
</evidence>